<organism evidence="2 3">
    <name type="scientific">Jimgerdemannia flammicorona</name>
    <dbReference type="NCBI Taxonomy" id="994334"/>
    <lineage>
        <taxon>Eukaryota</taxon>
        <taxon>Fungi</taxon>
        <taxon>Fungi incertae sedis</taxon>
        <taxon>Mucoromycota</taxon>
        <taxon>Mucoromycotina</taxon>
        <taxon>Endogonomycetes</taxon>
        <taxon>Endogonales</taxon>
        <taxon>Endogonaceae</taxon>
        <taxon>Jimgerdemannia</taxon>
    </lineage>
</organism>
<keyword evidence="3" id="KW-1185">Reference proteome</keyword>
<accession>A0A433QUT5</accession>
<evidence type="ECO:0000313" key="3">
    <source>
        <dbReference type="Proteomes" id="UP000274822"/>
    </source>
</evidence>
<dbReference type="Proteomes" id="UP000274822">
    <property type="component" value="Unassembled WGS sequence"/>
</dbReference>
<feature type="transmembrane region" description="Helical" evidence="1">
    <location>
        <begin position="6"/>
        <end position="24"/>
    </location>
</feature>
<name>A0A433QUT5_9FUNG</name>
<proteinExistence type="predicted"/>
<dbReference type="AlphaFoldDB" id="A0A433QUT5"/>
<comment type="caution">
    <text evidence="2">The sequence shown here is derived from an EMBL/GenBank/DDBJ whole genome shotgun (WGS) entry which is preliminary data.</text>
</comment>
<reference evidence="2 3" key="1">
    <citation type="journal article" date="2018" name="New Phytol.">
        <title>Phylogenomics of Endogonaceae and evolution of mycorrhizas within Mucoromycota.</title>
        <authorList>
            <person name="Chang Y."/>
            <person name="Desiro A."/>
            <person name="Na H."/>
            <person name="Sandor L."/>
            <person name="Lipzen A."/>
            <person name="Clum A."/>
            <person name="Barry K."/>
            <person name="Grigoriev I.V."/>
            <person name="Martin F.M."/>
            <person name="Stajich J.E."/>
            <person name="Smith M.E."/>
            <person name="Bonito G."/>
            <person name="Spatafora J.W."/>
        </authorList>
    </citation>
    <scope>NUCLEOTIDE SEQUENCE [LARGE SCALE GENOMIC DNA]</scope>
    <source>
        <strain evidence="2 3">AD002</strain>
    </source>
</reference>
<evidence type="ECO:0000313" key="2">
    <source>
        <dbReference type="EMBL" id="RUS33477.1"/>
    </source>
</evidence>
<evidence type="ECO:0000256" key="1">
    <source>
        <dbReference type="SAM" id="Phobius"/>
    </source>
</evidence>
<dbReference type="EMBL" id="RBNJ01001173">
    <property type="protein sequence ID" value="RUS33477.1"/>
    <property type="molecule type" value="Genomic_DNA"/>
</dbReference>
<gene>
    <name evidence="2" type="ORF">BC938DRAFT_471511</name>
</gene>
<keyword evidence="1" id="KW-0472">Membrane</keyword>
<keyword evidence="1" id="KW-0812">Transmembrane</keyword>
<protein>
    <submittedName>
        <fullName evidence="2">Uncharacterized protein</fullName>
    </submittedName>
</protein>
<sequence>MFHVRFVLLLNIVSTTVTGFPILLPADIRSIAPLFSIVVPSAALTSYTGLTTGFLSPTSSTGLPTDFFTPTSSTGLPTGLPSPTSSTGLPTGFTSTSSTGLPIGFHTPTSSTGFPTGFPTPTSSTGLPSFPVFTSTALALSAGFPADFDGLPGGLFASSHHCCSLTTGCTLLLNSTSSSFGSISRNTIVPGSDVDSGLGTTWYFSPCGITTNELCLCRCSGGFGGAGGIIVNDETESWSALRYVLLRTTDVVPFLDIEGLSFCPVVYGSTPRLGVVMLRNKNVKNDSFTAAAEGPGSGEALPNVNPVIDWNEAFCVGAYGSAPRAGGVFLLRNEKNPFGEDDVVGEDIVSSYAVGDCRGVPDEAINGWNTSSLWSPRNGRF</sequence>
<keyword evidence="1" id="KW-1133">Transmembrane helix</keyword>